<keyword evidence="2" id="KW-1185">Reference proteome</keyword>
<gene>
    <name evidence="1" type="ORF">AB205_0055340</name>
</gene>
<accession>A0A2G9RCA2</accession>
<name>A0A2G9RCA2_AQUCT</name>
<dbReference type="OrthoDB" id="9909705at2759"/>
<evidence type="ECO:0000313" key="2">
    <source>
        <dbReference type="Proteomes" id="UP000228934"/>
    </source>
</evidence>
<organism evidence="1 2">
    <name type="scientific">Aquarana catesbeiana</name>
    <name type="common">American bullfrog</name>
    <name type="synonym">Rana catesbeiana</name>
    <dbReference type="NCBI Taxonomy" id="8400"/>
    <lineage>
        <taxon>Eukaryota</taxon>
        <taxon>Metazoa</taxon>
        <taxon>Chordata</taxon>
        <taxon>Craniata</taxon>
        <taxon>Vertebrata</taxon>
        <taxon>Euteleostomi</taxon>
        <taxon>Amphibia</taxon>
        <taxon>Batrachia</taxon>
        <taxon>Anura</taxon>
        <taxon>Neobatrachia</taxon>
        <taxon>Ranoidea</taxon>
        <taxon>Ranidae</taxon>
        <taxon>Aquarana</taxon>
    </lineage>
</organism>
<proteinExistence type="predicted"/>
<dbReference type="AlphaFoldDB" id="A0A2G9RCA2"/>
<evidence type="ECO:0000313" key="1">
    <source>
        <dbReference type="EMBL" id="PIO24891.1"/>
    </source>
</evidence>
<reference evidence="2" key="1">
    <citation type="journal article" date="2017" name="Nat. Commun.">
        <title>The North American bullfrog draft genome provides insight into hormonal regulation of long noncoding RNA.</title>
        <authorList>
            <person name="Hammond S.A."/>
            <person name="Warren R.L."/>
            <person name="Vandervalk B.P."/>
            <person name="Kucuk E."/>
            <person name="Khan H."/>
            <person name="Gibb E.A."/>
            <person name="Pandoh P."/>
            <person name="Kirk H."/>
            <person name="Zhao Y."/>
            <person name="Jones M."/>
            <person name="Mungall A.J."/>
            <person name="Coope R."/>
            <person name="Pleasance S."/>
            <person name="Moore R.A."/>
            <person name="Holt R.A."/>
            <person name="Round J.M."/>
            <person name="Ohora S."/>
            <person name="Walle B.V."/>
            <person name="Veldhoen N."/>
            <person name="Helbing C.C."/>
            <person name="Birol I."/>
        </authorList>
    </citation>
    <scope>NUCLEOTIDE SEQUENCE [LARGE SCALE GENOMIC DNA]</scope>
</reference>
<dbReference type="Gene3D" id="3.30.250.20">
    <property type="entry name" value="L1 transposable element, C-terminal domain"/>
    <property type="match status" value="1"/>
</dbReference>
<dbReference type="EMBL" id="KV947987">
    <property type="protein sequence ID" value="PIO24891.1"/>
    <property type="molecule type" value="Genomic_DNA"/>
</dbReference>
<protein>
    <submittedName>
        <fullName evidence="1">Uncharacterized protein</fullName>
    </submittedName>
</protein>
<dbReference type="Proteomes" id="UP000228934">
    <property type="component" value="Unassembled WGS sequence"/>
</dbReference>
<sequence length="97" mass="11376">MDRIHRSLEQLMEAALNKDSLMFQGHRYQVFQDLSQLTLTKRKAMKPHLLILQHHRIAYRWSFPFAIHFSHKGTSYTCKSAEDLITILQDIPLPGNT</sequence>
<dbReference type="InterPro" id="IPR042566">
    <property type="entry name" value="L1_C"/>
</dbReference>